<dbReference type="Pfam" id="PF00005">
    <property type="entry name" value="ABC_tran"/>
    <property type="match status" value="1"/>
</dbReference>
<reference evidence="5 6" key="1">
    <citation type="journal article" date="2019" name="Nat. Ecol. Evol.">
        <title>Megaphylogeny resolves global patterns of mushroom evolution.</title>
        <authorList>
            <person name="Varga T."/>
            <person name="Krizsan K."/>
            <person name="Foldi C."/>
            <person name="Dima B."/>
            <person name="Sanchez-Garcia M."/>
            <person name="Sanchez-Ramirez S."/>
            <person name="Szollosi G.J."/>
            <person name="Szarkandi J.G."/>
            <person name="Papp V."/>
            <person name="Albert L."/>
            <person name="Andreopoulos W."/>
            <person name="Angelini C."/>
            <person name="Antonin V."/>
            <person name="Barry K.W."/>
            <person name="Bougher N.L."/>
            <person name="Buchanan P."/>
            <person name="Buyck B."/>
            <person name="Bense V."/>
            <person name="Catcheside P."/>
            <person name="Chovatia M."/>
            <person name="Cooper J."/>
            <person name="Damon W."/>
            <person name="Desjardin D."/>
            <person name="Finy P."/>
            <person name="Geml J."/>
            <person name="Haridas S."/>
            <person name="Hughes K."/>
            <person name="Justo A."/>
            <person name="Karasinski D."/>
            <person name="Kautmanova I."/>
            <person name="Kiss B."/>
            <person name="Kocsube S."/>
            <person name="Kotiranta H."/>
            <person name="LaButti K.M."/>
            <person name="Lechner B.E."/>
            <person name="Liimatainen K."/>
            <person name="Lipzen A."/>
            <person name="Lukacs Z."/>
            <person name="Mihaltcheva S."/>
            <person name="Morgado L.N."/>
            <person name="Niskanen T."/>
            <person name="Noordeloos M.E."/>
            <person name="Ohm R.A."/>
            <person name="Ortiz-Santana B."/>
            <person name="Ovrebo C."/>
            <person name="Racz N."/>
            <person name="Riley R."/>
            <person name="Savchenko A."/>
            <person name="Shiryaev A."/>
            <person name="Soop K."/>
            <person name="Spirin V."/>
            <person name="Szebenyi C."/>
            <person name="Tomsovsky M."/>
            <person name="Tulloss R.E."/>
            <person name="Uehling J."/>
            <person name="Grigoriev I.V."/>
            <person name="Vagvolgyi C."/>
            <person name="Papp T."/>
            <person name="Martin F.M."/>
            <person name="Miettinen O."/>
            <person name="Hibbett D.S."/>
            <person name="Nagy L.G."/>
        </authorList>
    </citation>
    <scope>NUCLEOTIDE SEQUENCE [LARGE SCALE GENOMIC DNA]</scope>
    <source>
        <strain evidence="5 6">CBS 962.96</strain>
    </source>
</reference>
<protein>
    <submittedName>
        <fullName evidence="5">P-loop containing nucleoside triphosphate hydrolase protein</fullName>
    </submittedName>
</protein>
<keyword evidence="6" id="KW-1185">Reference proteome</keyword>
<dbReference type="AlphaFoldDB" id="A0A4S8MP26"/>
<feature type="region of interest" description="Disordered" evidence="3">
    <location>
        <begin position="1"/>
        <end position="34"/>
    </location>
</feature>
<evidence type="ECO:0000313" key="5">
    <source>
        <dbReference type="EMBL" id="THV04723.1"/>
    </source>
</evidence>
<dbReference type="PROSITE" id="PS50893">
    <property type="entry name" value="ABC_TRANSPORTER_2"/>
    <property type="match status" value="1"/>
</dbReference>
<evidence type="ECO:0000256" key="1">
    <source>
        <dbReference type="ARBA" id="ARBA00022741"/>
    </source>
</evidence>
<dbReference type="InterPro" id="IPR003439">
    <property type="entry name" value="ABC_transporter-like_ATP-bd"/>
</dbReference>
<dbReference type="GO" id="GO:0005524">
    <property type="term" value="F:ATP binding"/>
    <property type="evidence" value="ECO:0007669"/>
    <property type="project" value="UniProtKB-KW"/>
</dbReference>
<feature type="compositionally biased region" description="Basic and acidic residues" evidence="3">
    <location>
        <begin position="20"/>
        <end position="34"/>
    </location>
</feature>
<gene>
    <name evidence="5" type="ORF">K435DRAFT_746505</name>
</gene>
<dbReference type="SMART" id="SM00382">
    <property type="entry name" value="AAA"/>
    <property type="match status" value="1"/>
</dbReference>
<keyword evidence="1" id="KW-0547">Nucleotide-binding</keyword>
<dbReference type="PANTHER" id="PTHR24221">
    <property type="entry name" value="ATP-BINDING CASSETTE SUB-FAMILY B"/>
    <property type="match status" value="1"/>
</dbReference>
<feature type="compositionally biased region" description="Basic and acidic residues" evidence="3">
    <location>
        <begin position="1"/>
        <end position="12"/>
    </location>
</feature>
<evidence type="ECO:0000256" key="3">
    <source>
        <dbReference type="SAM" id="MobiDB-lite"/>
    </source>
</evidence>
<dbReference type="InterPro" id="IPR039421">
    <property type="entry name" value="Type_1_exporter"/>
</dbReference>
<dbReference type="GO" id="GO:0042626">
    <property type="term" value="F:ATPase-coupled transmembrane transporter activity"/>
    <property type="evidence" value="ECO:0007669"/>
    <property type="project" value="TreeGrafter"/>
</dbReference>
<dbReference type="GO" id="GO:0016887">
    <property type="term" value="F:ATP hydrolysis activity"/>
    <property type="evidence" value="ECO:0007669"/>
    <property type="project" value="InterPro"/>
</dbReference>
<evidence type="ECO:0000259" key="4">
    <source>
        <dbReference type="PROSITE" id="PS50893"/>
    </source>
</evidence>
<proteinExistence type="predicted"/>
<dbReference type="EMBL" id="ML179053">
    <property type="protein sequence ID" value="THV04723.1"/>
    <property type="molecule type" value="Genomic_DNA"/>
</dbReference>
<accession>A0A4S8MP26</accession>
<sequence>MSKPSPEYKDSASKSTTIPTKDDNETHSDGDKDTDEGIRTLHLGVHSVYLSKNSVQRETLFSIPKFIGIYNKWKDYLVALAQLAQDVYALSPVLVITLFFLDMFKSTEAVILLHYETKVLRIMEVGLHDGFIDSNALLQAVGARILCVLMTNLMKVFSNRLERRFQSRVIRHFDDYLLNCRLAFDLPMLADNLSDDEIGSQGVWNSLTSVLAIICGLFGLFSQLGFVYHLGRSTNYGALFVLTCLARPVLSGRMFPSFMSEPRIIEATNKHYLRMEALKGLVEKKFRMDILSGNIVQYIIDQFRQSQAALGNTSIERPEYALMLMREDSFWAVFVETLNDLPMVFCAALALLGPTKTNLSTVFSLRQSANSLKNSFAIMFWQVESFERRANVISRLYELRTKLEQTTVKDGDLLYDSKQAILSNGDKEKPEITTRSAVSSEGADTNGSQSGMRIEVRDVCFSYPGGEVNAKALDRASFSISPGQLVVVVGANGSGKSTLIKLLGRLYNPASGSILINGEDIIKYKMSSLRQAMAMLTQDHHLYPLSIKENIGLGFVEGMNDEDLILDAAKKGGADDIIKRLGSGMDTLLDPRGFQFAYKVSPTDQTPLGKKLKGLKKTADVSGGERQRLVAARTFMRFNSGHVKLVAVDEPSSALDPQAELNLFENIRSLREGKTVIFVTHRFGHLTKHADLILCMDQGRVIESGTHSELMEMEGQYCKLYNVQAQAFEPSKPAEQEE</sequence>
<dbReference type="SUPFAM" id="SSF52540">
    <property type="entry name" value="P-loop containing nucleoside triphosphate hydrolases"/>
    <property type="match status" value="1"/>
</dbReference>
<dbReference type="Gene3D" id="3.40.50.300">
    <property type="entry name" value="P-loop containing nucleotide triphosphate hydrolases"/>
    <property type="match status" value="1"/>
</dbReference>
<keyword evidence="2" id="KW-0067">ATP-binding</keyword>
<organism evidence="5 6">
    <name type="scientific">Dendrothele bispora (strain CBS 962.96)</name>
    <dbReference type="NCBI Taxonomy" id="1314807"/>
    <lineage>
        <taxon>Eukaryota</taxon>
        <taxon>Fungi</taxon>
        <taxon>Dikarya</taxon>
        <taxon>Basidiomycota</taxon>
        <taxon>Agaricomycotina</taxon>
        <taxon>Agaricomycetes</taxon>
        <taxon>Agaricomycetidae</taxon>
        <taxon>Agaricales</taxon>
        <taxon>Agaricales incertae sedis</taxon>
        <taxon>Dendrothele</taxon>
    </lineage>
</organism>
<dbReference type="OrthoDB" id="6500128at2759"/>
<dbReference type="InterPro" id="IPR003593">
    <property type="entry name" value="AAA+_ATPase"/>
</dbReference>
<feature type="region of interest" description="Disordered" evidence="3">
    <location>
        <begin position="426"/>
        <end position="449"/>
    </location>
</feature>
<feature type="domain" description="ABC transporter" evidence="4">
    <location>
        <begin position="454"/>
        <end position="723"/>
    </location>
</feature>
<name>A0A4S8MP26_DENBC</name>
<feature type="compositionally biased region" description="Polar residues" evidence="3">
    <location>
        <begin position="433"/>
        <end position="449"/>
    </location>
</feature>
<evidence type="ECO:0000256" key="2">
    <source>
        <dbReference type="ARBA" id="ARBA00022840"/>
    </source>
</evidence>
<dbReference type="PANTHER" id="PTHR24221:SF503">
    <property type="entry name" value="MITOCHONDRIAL POTASSIUM CHANNEL ATP-BINDING SUBUNIT"/>
    <property type="match status" value="1"/>
</dbReference>
<keyword evidence="5" id="KW-0378">Hydrolase</keyword>
<evidence type="ECO:0000313" key="6">
    <source>
        <dbReference type="Proteomes" id="UP000297245"/>
    </source>
</evidence>
<dbReference type="InterPro" id="IPR027417">
    <property type="entry name" value="P-loop_NTPase"/>
</dbReference>
<dbReference type="GO" id="GO:0016020">
    <property type="term" value="C:membrane"/>
    <property type="evidence" value="ECO:0007669"/>
    <property type="project" value="TreeGrafter"/>
</dbReference>
<dbReference type="Proteomes" id="UP000297245">
    <property type="component" value="Unassembled WGS sequence"/>
</dbReference>